<feature type="domain" description="Protein kinase" evidence="13">
    <location>
        <begin position="11"/>
        <end position="279"/>
    </location>
</feature>
<reference evidence="15 16" key="1">
    <citation type="submission" date="2020-11" db="EMBL/GenBank/DDBJ databases">
        <title>Arthrobacter antarcticus sp. nov., isolated from Antarctic Soil.</title>
        <authorList>
            <person name="Li J."/>
        </authorList>
    </citation>
    <scope>NUCLEOTIDE SEQUENCE [LARGE SCALE GENOMIC DNA]</scope>
    <source>
        <strain evidence="15 16">Z1-20</strain>
    </source>
</reference>
<protein>
    <recommendedName>
        <fullName evidence="1">non-specific serine/threonine protein kinase</fullName>
        <ecNumber evidence="1">2.7.11.1</ecNumber>
    </recommendedName>
</protein>
<evidence type="ECO:0000259" key="13">
    <source>
        <dbReference type="PROSITE" id="PS50011"/>
    </source>
</evidence>
<dbReference type="FunFam" id="1.10.510.10:FF:000021">
    <property type="entry name" value="Serine/threonine protein kinase"/>
    <property type="match status" value="1"/>
</dbReference>
<feature type="transmembrane region" description="Helical" evidence="12">
    <location>
        <begin position="381"/>
        <end position="405"/>
    </location>
</feature>
<dbReference type="InterPro" id="IPR008271">
    <property type="entry name" value="Ser/Thr_kinase_AS"/>
</dbReference>
<dbReference type="InterPro" id="IPR011009">
    <property type="entry name" value="Kinase-like_dom_sf"/>
</dbReference>
<dbReference type="Gene3D" id="1.10.510.10">
    <property type="entry name" value="Transferase(Phosphotransferase) domain 1"/>
    <property type="match status" value="1"/>
</dbReference>
<dbReference type="AlphaFoldDB" id="A0A931CRV2"/>
<comment type="caution">
    <text evidence="15">The sequence shown here is derived from an EMBL/GenBank/DDBJ whole genome shotgun (WGS) entry which is preliminary data.</text>
</comment>
<feature type="region of interest" description="Disordered" evidence="11">
    <location>
        <begin position="347"/>
        <end position="371"/>
    </location>
</feature>
<comment type="catalytic activity">
    <reaction evidence="8">
        <text>L-threonyl-[protein] + ATP = O-phospho-L-threonyl-[protein] + ADP + H(+)</text>
        <dbReference type="Rhea" id="RHEA:46608"/>
        <dbReference type="Rhea" id="RHEA-COMP:11060"/>
        <dbReference type="Rhea" id="RHEA-COMP:11605"/>
        <dbReference type="ChEBI" id="CHEBI:15378"/>
        <dbReference type="ChEBI" id="CHEBI:30013"/>
        <dbReference type="ChEBI" id="CHEBI:30616"/>
        <dbReference type="ChEBI" id="CHEBI:61977"/>
        <dbReference type="ChEBI" id="CHEBI:456216"/>
        <dbReference type="EC" id="2.7.11.1"/>
    </reaction>
</comment>
<evidence type="ECO:0000256" key="7">
    <source>
        <dbReference type="ARBA" id="ARBA00022840"/>
    </source>
</evidence>
<evidence type="ECO:0000256" key="6">
    <source>
        <dbReference type="ARBA" id="ARBA00022777"/>
    </source>
</evidence>
<dbReference type="Proteomes" id="UP000655366">
    <property type="component" value="Unassembled WGS sequence"/>
</dbReference>
<keyword evidence="12" id="KW-1133">Transmembrane helix</keyword>
<dbReference type="GO" id="GO:0045717">
    <property type="term" value="P:negative regulation of fatty acid biosynthetic process"/>
    <property type="evidence" value="ECO:0007669"/>
    <property type="project" value="UniProtKB-ARBA"/>
</dbReference>
<accession>A0A931CRV2</accession>
<evidence type="ECO:0000256" key="8">
    <source>
        <dbReference type="ARBA" id="ARBA00047899"/>
    </source>
</evidence>
<feature type="domain" description="PASTA" evidence="14">
    <location>
        <begin position="547"/>
        <end position="613"/>
    </location>
</feature>
<dbReference type="SUPFAM" id="SSF56112">
    <property type="entry name" value="Protein kinase-like (PK-like)"/>
    <property type="match status" value="1"/>
</dbReference>
<dbReference type="PROSITE" id="PS00108">
    <property type="entry name" value="PROTEIN_KINASE_ST"/>
    <property type="match status" value="1"/>
</dbReference>
<keyword evidence="12" id="KW-0812">Transmembrane</keyword>
<dbReference type="PANTHER" id="PTHR43289">
    <property type="entry name" value="MITOGEN-ACTIVATED PROTEIN KINASE KINASE KINASE 20-RELATED"/>
    <property type="match status" value="1"/>
</dbReference>
<evidence type="ECO:0000256" key="4">
    <source>
        <dbReference type="ARBA" id="ARBA00022737"/>
    </source>
</evidence>
<evidence type="ECO:0000313" key="15">
    <source>
        <dbReference type="EMBL" id="MBG0738503.1"/>
    </source>
</evidence>
<evidence type="ECO:0000259" key="14">
    <source>
        <dbReference type="PROSITE" id="PS51178"/>
    </source>
</evidence>
<comment type="catalytic activity">
    <reaction evidence="9">
        <text>L-seryl-[protein] + ATP = O-phospho-L-seryl-[protein] + ADP + H(+)</text>
        <dbReference type="Rhea" id="RHEA:17989"/>
        <dbReference type="Rhea" id="RHEA-COMP:9863"/>
        <dbReference type="Rhea" id="RHEA-COMP:11604"/>
        <dbReference type="ChEBI" id="CHEBI:15378"/>
        <dbReference type="ChEBI" id="CHEBI:29999"/>
        <dbReference type="ChEBI" id="CHEBI:30616"/>
        <dbReference type="ChEBI" id="CHEBI:83421"/>
        <dbReference type="ChEBI" id="CHEBI:456216"/>
        <dbReference type="EC" id="2.7.11.1"/>
    </reaction>
</comment>
<dbReference type="InterPro" id="IPR005543">
    <property type="entry name" value="PASTA_dom"/>
</dbReference>
<dbReference type="InterPro" id="IPR017441">
    <property type="entry name" value="Protein_kinase_ATP_BS"/>
</dbReference>
<keyword evidence="16" id="KW-1185">Reference proteome</keyword>
<keyword evidence="5 10" id="KW-0547">Nucleotide-binding</keyword>
<dbReference type="SMART" id="SM00220">
    <property type="entry name" value="S_TKc"/>
    <property type="match status" value="1"/>
</dbReference>
<name>A0A931CRV2_9MICC</name>
<evidence type="ECO:0000256" key="1">
    <source>
        <dbReference type="ARBA" id="ARBA00012513"/>
    </source>
</evidence>
<gene>
    <name evidence="15" type="primary">pknB</name>
    <name evidence="15" type="ORF">IV500_03560</name>
</gene>
<keyword evidence="7 10" id="KW-0067">ATP-binding</keyword>
<keyword evidence="2" id="KW-0723">Serine/threonine-protein kinase</keyword>
<keyword evidence="6 15" id="KW-0418">Kinase</keyword>
<dbReference type="PROSITE" id="PS50011">
    <property type="entry name" value="PROTEIN_KINASE_DOM"/>
    <property type="match status" value="1"/>
</dbReference>
<feature type="region of interest" description="Disordered" evidence="11">
    <location>
        <begin position="614"/>
        <end position="658"/>
    </location>
</feature>
<feature type="domain" description="PASTA" evidence="14">
    <location>
        <begin position="478"/>
        <end position="546"/>
    </location>
</feature>
<evidence type="ECO:0000256" key="10">
    <source>
        <dbReference type="PROSITE-ProRule" id="PRU10141"/>
    </source>
</evidence>
<sequence length="658" mass="69398">MNMPRVLNERYELGELLGRGGMADVYIGKDTRLGRTVAVKLLRADLARDPQLQARFRREAQAVAGLNHPSIVAVYDTGDNSSTDPLGDGPRMPFIVMEFVSGRTLRDLVRSKELTIDHAIDYTLGVLSALEYSHRAGIVHRDIKPANVMVTDDGNAIKVMDFGIARAIADSSATMTQTQAVIGTAQYLSPEQARGETVDERSDLYSAACLFYEMLTGRPPFMGDSPVSVAYQHVRETPAAPSRFNSLVSPALDSVVLRALEKNRADRFQNAAAFRRALRAAKGGVLIAPYSANEAPTEAYGMQRTPTPPSVSTVAVAVGALSRSESENLHDDGPATRAMAKALSGRPLTTGVAPDEDPNALPLGLPAEKERDHATRRRRHASIITFFVLLAVFLAGGGVLAYNLISAKPPAAVQIRIPDVRSMPETDAMAELYNDSLRPSLQRHYDPAVAKGLAVGTDPSAGASVDPNTTITLIISDGPASVQIPNSLINVTEPTARDAIRALGLVPGETKQVNDGTVGANLVVTTSPSPGQVVAAGSKVDLMVSTGKVTMPSLISLSREEAQQAIQSASRTLQVSFVEKENSVVAPGRVTGQSADAGSSVDQYSTVTVEIAKAPAPATTPAPAPAPTETATPTPRATSSACASKKATDCSPSPAPKS</sequence>
<keyword evidence="4" id="KW-0677">Repeat</keyword>
<dbReference type="Gene3D" id="3.30.200.20">
    <property type="entry name" value="Phosphorylase Kinase, domain 1"/>
    <property type="match status" value="1"/>
</dbReference>
<feature type="compositionally biased region" description="Low complexity" evidence="11">
    <location>
        <begin position="627"/>
        <end position="651"/>
    </location>
</feature>
<dbReference type="Gene3D" id="3.30.10.20">
    <property type="match status" value="3"/>
</dbReference>
<organism evidence="15 16">
    <name type="scientific">Arthrobacter terrae</name>
    <dbReference type="NCBI Taxonomy" id="2935737"/>
    <lineage>
        <taxon>Bacteria</taxon>
        <taxon>Bacillati</taxon>
        <taxon>Actinomycetota</taxon>
        <taxon>Actinomycetes</taxon>
        <taxon>Micrococcales</taxon>
        <taxon>Micrococcaceae</taxon>
        <taxon>Arthrobacter</taxon>
    </lineage>
</organism>
<dbReference type="FunFam" id="3.30.200.20:FF:000035">
    <property type="entry name" value="Serine/threonine protein kinase Stk1"/>
    <property type="match status" value="1"/>
</dbReference>
<evidence type="ECO:0000256" key="11">
    <source>
        <dbReference type="SAM" id="MobiDB-lite"/>
    </source>
</evidence>
<feature type="binding site" evidence="10">
    <location>
        <position position="40"/>
    </location>
    <ligand>
        <name>ATP</name>
        <dbReference type="ChEBI" id="CHEBI:30616"/>
    </ligand>
</feature>
<proteinExistence type="predicted"/>
<dbReference type="CDD" id="cd14014">
    <property type="entry name" value="STKc_PknB_like"/>
    <property type="match status" value="1"/>
</dbReference>
<dbReference type="GO" id="GO:0005524">
    <property type="term" value="F:ATP binding"/>
    <property type="evidence" value="ECO:0007669"/>
    <property type="project" value="UniProtKB-UniRule"/>
</dbReference>
<dbReference type="InterPro" id="IPR000719">
    <property type="entry name" value="Prot_kinase_dom"/>
</dbReference>
<dbReference type="EMBL" id="JADNYM010000004">
    <property type="protein sequence ID" value="MBG0738503.1"/>
    <property type="molecule type" value="Genomic_DNA"/>
</dbReference>
<evidence type="ECO:0000256" key="2">
    <source>
        <dbReference type="ARBA" id="ARBA00022527"/>
    </source>
</evidence>
<dbReference type="PANTHER" id="PTHR43289:SF6">
    <property type="entry name" value="SERINE_THREONINE-PROTEIN KINASE NEKL-3"/>
    <property type="match status" value="1"/>
</dbReference>
<dbReference type="CDD" id="cd06577">
    <property type="entry name" value="PASTA_pknB"/>
    <property type="match status" value="3"/>
</dbReference>
<feature type="domain" description="PASTA" evidence="14">
    <location>
        <begin position="411"/>
        <end position="477"/>
    </location>
</feature>
<evidence type="ECO:0000256" key="12">
    <source>
        <dbReference type="SAM" id="Phobius"/>
    </source>
</evidence>
<dbReference type="PROSITE" id="PS00107">
    <property type="entry name" value="PROTEIN_KINASE_ATP"/>
    <property type="match status" value="1"/>
</dbReference>
<dbReference type="GO" id="GO:0004674">
    <property type="term" value="F:protein serine/threonine kinase activity"/>
    <property type="evidence" value="ECO:0007669"/>
    <property type="project" value="UniProtKB-KW"/>
</dbReference>
<evidence type="ECO:0000256" key="3">
    <source>
        <dbReference type="ARBA" id="ARBA00022679"/>
    </source>
</evidence>
<dbReference type="EC" id="2.7.11.1" evidence="1"/>
<dbReference type="SMART" id="SM00740">
    <property type="entry name" value="PASTA"/>
    <property type="match status" value="3"/>
</dbReference>
<dbReference type="Pfam" id="PF03793">
    <property type="entry name" value="PASTA"/>
    <property type="match status" value="3"/>
</dbReference>
<dbReference type="PROSITE" id="PS51178">
    <property type="entry name" value="PASTA"/>
    <property type="match status" value="3"/>
</dbReference>
<keyword evidence="12" id="KW-0472">Membrane</keyword>
<evidence type="ECO:0000256" key="5">
    <source>
        <dbReference type="ARBA" id="ARBA00022741"/>
    </source>
</evidence>
<dbReference type="RefSeq" id="WP_196395454.1">
    <property type="nucleotide sequence ID" value="NZ_JADNYM010000004.1"/>
</dbReference>
<evidence type="ECO:0000313" key="16">
    <source>
        <dbReference type="Proteomes" id="UP000655366"/>
    </source>
</evidence>
<dbReference type="NCBIfam" id="NF033483">
    <property type="entry name" value="PknB_PASTA_kin"/>
    <property type="match status" value="1"/>
</dbReference>
<keyword evidence="3" id="KW-0808">Transferase</keyword>
<evidence type="ECO:0000256" key="9">
    <source>
        <dbReference type="ARBA" id="ARBA00048679"/>
    </source>
</evidence>
<dbReference type="Pfam" id="PF00069">
    <property type="entry name" value="Pkinase"/>
    <property type="match status" value="1"/>
</dbReference>